<keyword evidence="6" id="KW-0732">Signal</keyword>
<comment type="similarity">
    <text evidence="1">Belongs to the peptidase S1 family.</text>
</comment>
<dbReference type="SUPFAM" id="SSF50494">
    <property type="entry name" value="Trypsin-like serine proteases"/>
    <property type="match status" value="1"/>
</dbReference>
<dbReference type="AlphaFoldDB" id="B0KZJ9"/>
<evidence type="ECO:0000256" key="2">
    <source>
        <dbReference type="ARBA" id="ARBA00022670"/>
    </source>
</evidence>
<keyword evidence="5" id="KW-1015">Disulfide bond</keyword>
<dbReference type="PANTHER" id="PTHR24276:SF91">
    <property type="entry name" value="AT26814P-RELATED"/>
    <property type="match status" value="1"/>
</dbReference>
<evidence type="ECO:0000256" key="4">
    <source>
        <dbReference type="ARBA" id="ARBA00022825"/>
    </source>
</evidence>
<accession>B0KZJ9</accession>
<evidence type="ECO:0000313" key="8">
    <source>
        <dbReference type="EMBL" id="ABL09310.1"/>
    </source>
</evidence>
<dbReference type="InterPro" id="IPR001314">
    <property type="entry name" value="Peptidase_S1A"/>
</dbReference>
<feature type="domain" description="Peptidase S1" evidence="7">
    <location>
        <begin position="25"/>
        <end position="253"/>
    </location>
</feature>
<feature type="chain" id="PRO_5012203772" evidence="6">
    <location>
        <begin position="16"/>
        <end position="261"/>
    </location>
</feature>
<keyword evidence="3" id="KW-0378">Hydrolase</keyword>
<reference evidence="8" key="1">
    <citation type="submission" date="2006-08" db="EMBL/GenBank/DDBJ databases">
        <title>Isolation and characterization of group 3 allergen from Acarus siro.</title>
        <authorList>
            <person name="Tan C.L."/>
            <person name="Chew F.T."/>
        </authorList>
    </citation>
    <scope>NUCLEOTIDE SEQUENCE</scope>
</reference>
<name>B0KZJ9_ACASI</name>
<dbReference type="CDD" id="cd00190">
    <property type="entry name" value="Tryp_SPc"/>
    <property type="match status" value="1"/>
</dbReference>
<dbReference type="PROSITE" id="PS50240">
    <property type="entry name" value="TRYPSIN_DOM"/>
    <property type="match status" value="1"/>
</dbReference>
<dbReference type="Gene3D" id="2.40.10.10">
    <property type="entry name" value="Trypsin-like serine proteases"/>
    <property type="match status" value="1"/>
</dbReference>
<dbReference type="Pfam" id="PF00089">
    <property type="entry name" value="Trypsin"/>
    <property type="match status" value="1"/>
</dbReference>
<proteinExistence type="evidence at transcript level"/>
<evidence type="ECO:0000259" key="7">
    <source>
        <dbReference type="PROSITE" id="PS50240"/>
    </source>
</evidence>
<evidence type="ECO:0000256" key="1">
    <source>
        <dbReference type="ARBA" id="ARBA00007664"/>
    </source>
</evidence>
<keyword evidence="2" id="KW-0645">Protease</keyword>
<evidence type="ECO:0000256" key="3">
    <source>
        <dbReference type="ARBA" id="ARBA00022801"/>
    </source>
</evidence>
<feature type="signal peptide" evidence="6">
    <location>
        <begin position="1"/>
        <end position="15"/>
    </location>
</feature>
<dbReference type="GO" id="GO:0006508">
    <property type="term" value="P:proteolysis"/>
    <property type="evidence" value="ECO:0007669"/>
    <property type="project" value="UniProtKB-KW"/>
</dbReference>
<protein>
    <submittedName>
        <fullName evidence="8">Allergen Aca s 3</fullName>
    </submittedName>
</protein>
<dbReference type="InterPro" id="IPR043504">
    <property type="entry name" value="Peptidase_S1_PA_chymotrypsin"/>
</dbReference>
<dbReference type="EMBL" id="DQ979805">
    <property type="protein sequence ID" value="ABL09310.1"/>
    <property type="molecule type" value="mRNA"/>
</dbReference>
<sequence>MKLLLLFALLGTCLAMTALNRTGRITNGAKVGNINQAPWMASIQANGNHICGGTIIDKRWILTSAACISGALIALTKVRYNTLIQNLDYGSQNVDVASVYINPNFISGNLEHNIALISTKADMDVLAFAKIPCMDSIQEGANIDAYGWGYLTERSTSLSAELQKATLRYLELKCAPYHASVGITVDETMFCAGEHTAGGVGICKGDEGGPAIRPGFGTVHGIASFHMGCGKPFFGSVFVRVNRYTSWIEATTGTVKCIVDG</sequence>
<dbReference type="FunFam" id="2.40.10.10:FF:000068">
    <property type="entry name" value="transmembrane protease serine 2"/>
    <property type="match status" value="1"/>
</dbReference>
<dbReference type="PANTHER" id="PTHR24276">
    <property type="entry name" value="POLYSERASE-RELATED"/>
    <property type="match status" value="1"/>
</dbReference>
<evidence type="ECO:0000256" key="6">
    <source>
        <dbReference type="SAM" id="SignalP"/>
    </source>
</evidence>
<dbReference type="InterPro" id="IPR009003">
    <property type="entry name" value="Peptidase_S1_PA"/>
</dbReference>
<organism evidence="8">
    <name type="scientific">Acarus siro</name>
    <name type="common">Flour mite</name>
    <name type="synonym">Tyroglyphus farinae</name>
    <dbReference type="NCBI Taxonomy" id="66546"/>
    <lineage>
        <taxon>Eukaryota</taxon>
        <taxon>Metazoa</taxon>
        <taxon>Ecdysozoa</taxon>
        <taxon>Arthropoda</taxon>
        <taxon>Chelicerata</taxon>
        <taxon>Arachnida</taxon>
        <taxon>Acari</taxon>
        <taxon>Acariformes</taxon>
        <taxon>Sarcoptiformes</taxon>
        <taxon>Astigmata</taxon>
        <taxon>Acaroidea</taxon>
        <taxon>Acaridae</taxon>
        <taxon>Acarinae</taxon>
        <taxon>Acarus</taxon>
    </lineage>
</organism>
<dbReference type="InterPro" id="IPR001254">
    <property type="entry name" value="Trypsin_dom"/>
</dbReference>
<evidence type="ECO:0000256" key="5">
    <source>
        <dbReference type="ARBA" id="ARBA00023157"/>
    </source>
</evidence>
<dbReference type="PRINTS" id="PR00722">
    <property type="entry name" value="CHYMOTRYPSIN"/>
</dbReference>
<dbReference type="GO" id="GO:0004252">
    <property type="term" value="F:serine-type endopeptidase activity"/>
    <property type="evidence" value="ECO:0007669"/>
    <property type="project" value="InterPro"/>
</dbReference>
<keyword evidence="4" id="KW-0720">Serine protease</keyword>
<dbReference type="SMART" id="SM00020">
    <property type="entry name" value="Tryp_SPc"/>
    <property type="match status" value="1"/>
</dbReference>
<dbReference type="InterPro" id="IPR050430">
    <property type="entry name" value="Peptidase_S1"/>
</dbReference>